<reference evidence="7 8" key="1">
    <citation type="submission" date="2018-08" db="EMBL/GenBank/DDBJ databases">
        <title>A genome reference for cultivated species of the human gut microbiota.</title>
        <authorList>
            <person name="Zou Y."/>
            <person name="Xue W."/>
            <person name="Luo G."/>
        </authorList>
    </citation>
    <scope>NUCLEOTIDE SEQUENCE [LARGE SCALE GENOMIC DNA]</scope>
    <source>
        <strain evidence="7 8">TF05-5AC</strain>
    </source>
</reference>
<dbReference type="PANTHER" id="PTHR34220:SF9">
    <property type="entry name" value="SIGNAL TRANSDUCTION HISTIDINE KINASE INTERNAL REGION DOMAIN-CONTAINING PROTEIN"/>
    <property type="match status" value="1"/>
</dbReference>
<keyword evidence="8" id="KW-1185">Reference proteome</keyword>
<evidence type="ECO:0000256" key="5">
    <source>
        <dbReference type="SAM" id="Phobius"/>
    </source>
</evidence>
<dbReference type="AlphaFoldDB" id="A0A3E3I4U3"/>
<dbReference type="Gene3D" id="6.10.340.10">
    <property type="match status" value="1"/>
</dbReference>
<feature type="transmembrane region" description="Helical" evidence="5">
    <location>
        <begin position="41"/>
        <end position="62"/>
    </location>
</feature>
<keyword evidence="5" id="KW-1133">Transmembrane helix</keyword>
<accession>A0A3E3I4U3</accession>
<dbReference type="Pfam" id="PF02518">
    <property type="entry name" value="HATPase_c"/>
    <property type="match status" value="1"/>
</dbReference>
<protein>
    <submittedName>
        <fullName evidence="7">HAMP domain-containing protein</fullName>
    </submittedName>
</protein>
<evidence type="ECO:0000256" key="1">
    <source>
        <dbReference type="ARBA" id="ARBA00004370"/>
    </source>
</evidence>
<sequence length="604" mass="68966">MHETGIAGNPPAVSCDLSVCLPQLAPVLQEKGEAMEKIKSIFVIFIIFLFTTMASFAILFRYSTTALKDSLMRVARMQMVYTSAQLNQKVREIEIEAEGILHSEDLKALHLTLMEAYDAWQYVTDANRMKDYLKSRQKSNVGMAEFILYWPASGRIISTLNIEGVEEQALELTEDNLWFLYRGEVYYSRKYVTDWDKNDDEPFLLIRMERDYLYKIKNMASGVQNGGALLTFSDGESLFYVNEAEQALLKTMEGQALPQEKAAQKKQTEEMAYEVSIAQGKYQLVTAAPAPNGLHLITYYPLKEMLKPVNTVTWVTGALLLLLMGIGLAFLILYYRNILLQIRILTGKLMQVEKGDFDAKISAVEMPQNEFSYVFAQFNRMVMRIRQLIASILKEQQLRDQAELRQLQLQINPHFLSNSLSYIVTVADKPEAVTQMAVHLAKYYRYCTQNKSMATVGEEVSYTRAYLSVMAMRRDVEYTIDVSEALYRVRLIPLLLQPLIENAVNHAIEERENAKHIYVKIYRLQGPEIHFEVSDDGNGMTEEQIGDLMSRLADKQRDEEWGVGLWNVNQRLVNYYGASAGLRFGKSVWGGLLVSFAILPEGEV</sequence>
<dbReference type="Pfam" id="PF06580">
    <property type="entry name" value="His_kinase"/>
    <property type="match status" value="1"/>
</dbReference>
<evidence type="ECO:0000313" key="8">
    <source>
        <dbReference type="Proteomes" id="UP000260812"/>
    </source>
</evidence>
<dbReference type="InterPro" id="IPR003660">
    <property type="entry name" value="HAMP_dom"/>
</dbReference>
<organism evidence="7 8">
    <name type="scientific">Eisenbergiella massiliensis</name>
    <dbReference type="NCBI Taxonomy" id="1720294"/>
    <lineage>
        <taxon>Bacteria</taxon>
        <taxon>Bacillati</taxon>
        <taxon>Bacillota</taxon>
        <taxon>Clostridia</taxon>
        <taxon>Lachnospirales</taxon>
        <taxon>Lachnospiraceae</taxon>
        <taxon>Eisenbergiella</taxon>
    </lineage>
</organism>
<keyword evidence="4" id="KW-0418">Kinase</keyword>
<keyword evidence="3" id="KW-0808">Transferase</keyword>
<evidence type="ECO:0000259" key="6">
    <source>
        <dbReference type="PROSITE" id="PS50885"/>
    </source>
</evidence>
<dbReference type="PANTHER" id="PTHR34220">
    <property type="entry name" value="SENSOR HISTIDINE KINASE YPDA"/>
    <property type="match status" value="1"/>
</dbReference>
<dbReference type="GO" id="GO:0016020">
    <property type="term" value="C:membrane"/>
    <property type="evidence" value="ECO:0007669"/>
    <property type="project" value="UniProtKB-SubCell"/>
</dbReference>
<dbReference type="GO" id="GO:0000155">
    <property type="term" value="F:phosphorelay sensor kinase activity"/>
    <property type="evidence" value="ECO:0007669"/>
    <property type="project" value="InterPro"/>
</dbReference>
<comment type="subcellular location">
    <subcellularLocation>
        <location evidence="1">Membrane</location>
    </subcellularLocation>
</comment>
<gene>
    <name evidence="7" type="ORF">DXC51_11910</name>
</gene>
<dbReference type="PROSITE" id="PS50885">
    <property type="entry name" value="HAMP"/>
    <property type="match status" value="1"/>
</dbReference>
<dbReference type="SUPFAM" id="SSF55874">
    <property type="entry name" value="ATPase domain of HSP90 chaperone/DNA topoisomerase II/histidine kinase"/>
    <property type="match status" value="1"/>
</dbReference>
<evidence type="ECO:0000313" key="7">
    <source>
        <dbReference type="EMBL" id="RGE60294.1"/>
    </source>
</evidence>
<name>A0A3E3I4U3_9FIRM</name>
<dbReference type="Proteomes" id="UP000260812">
    <property type="component" value="Unassembled WGS sequence"/>
</dbReference>
<dbReference type="InterPro" id="IPR050640">
    <property type="entry name" value="Bact_2-comp_sensor_kinase"/>
</dbReference>
<feature type="transmembrane region" description="Helical" evidence="5">
    <location>
        <begin position="312"/>
        <end position="335"/>
    </location>
</feature>
<keyword evidence="5" id="KW-0472">Membrane</keyword>
<comment type="caution">
    <text evidence="7">The sequence shown here is derived from an EMBL/GenBank/DDBJ whole genome shotgun (WGS) entry which is preliminary data.</text>
</comment>
<dbReference type="Gene3D" id="3.30.565.10">
    <property type="entry name" value="Histidine kinase-like ATPase, C-terminal domain"/>
    <property type="match status" value="1"/>
</dbReference>
<dbReference type="SMART" id="SM00304">
    <property type="entry name" value="HAMP"/>
    <property type="match status" value="1"/>
</dbReference>
<dbReference type="InterPro" id="IPR010559">
    <property type="entry name" value="Sig_transdc_His_kin_internal"/>
</dbReference>
<dbReference type="EMBL" id="QVLV01000007">
    <property type="protein sequence ID" value="RGE60294.1"/>
    <property type="molecule type" value="Genomic_DNA"/>
</dbReference>
<dbReference type="InterPro" id="IPR036890">
    <property type="entry name" value="HATPase_C_sf"/>
</dbReference>
<keyword evidence="5" id="KW-0812">Transmembrane</keyword>
<feature type="domain" description="HAMP" evidence="6">
    <location>
        <begin position="336"/>
        <end position="390"/>
    </location>
</feature>
<evidence type="ECO:0000256" key="3">
    <source>
        <dbReference type="ARBA" id="ARBA00022679"/>
    </source>
</evidence>
<dbReference type="InterPro" id="IPR003594">
    <property type="entry name" value="HATPase_dom"/>
</dbReference>
<proteinExistence type="predicted"/>
<evidence type="ECO:0000256" key="2">
    <source>
        <dbReference type="ARBA" id="ARBA00022553"/>
    </source>
</evidence>
<keyword evidence="2" id="KW-0597">Phosphoprotein</keyword>
<evidence type="ECO:0000256" key="4">
    <source>
        <dbReference type="ARBA" id="ARBA00022777"/>
    </source>
</evidence>